<dbReference type="EMBL" id="BPVZ01000079">
    <property type="protein sequence ID" value="GKV28430.1"/>
    <property type="molecule type" value="Genomic_DNA"/>
</dbReference>
<keyword evidence="2" id="KW-1185">Reference proteome</keyword>
<accession>A0AAV5KVD0</accession>
<reference evidence="1 2" key="1">
    <citation type="journal article" date="2021" name="Commun. Biol.">
        <title>The genome of Shorea leprosula (Dipterocarpaceae) highlights the ecological relevance of drought in aseasonal tropical rainforests.</title>
        <authorList>
            <person name="Ng K.K.S."/>
            <person name="Kobayashi M.J."/>
            <person name="Fawcett J.A."/>
            <person name="Hatakeyama M."/>
            <person name="Paape T."/>
            <person name="Ng C.H."/>
            <person name="Ang C.C."/>
            <person name="Tnah L.H."/>
            <person name="Lee C.T."/>
            <person name="Nishiyama T."/>
            <person name="Sese J."/>
            <person name="O'Brien M.J."/>
            <person name="Copetti D."/>
            <person name="Mohd Noor M.I."/>
            <person name="Ong R.C."/>
            <person name="Putra M."/>
            <person name="Sireger I.Z."/>
            <person name="Indrioko S."/>
            <person name="Kosugi Y."/>
            <person name="Izuno A."/>
            <person name="Isagi Y."/>
            <person name="Lee S.L."/>
            <person name="Shimizu K.K."/>
        </authorList>
    </citation>
    <scope>NUCLEOTIDE SEQUENCE [LARGE SCALE GENOMIC DNA]</scope>
    <source>
        <strain evidence="1">214</strain>
    </source>
</reference>
<name>A0AAV5KVD0_9ROSI</name>
<sequence>MPSICGYHLYGCLAAAPPLTSFPKTDLVQIHFQKTRRDEAFNVCIVVLRRKQKSAFSEQTQRMQNRKCLGRAHIKCKKLKICHRGENPNRKWGKRGRRGKLETPKPDGGIFKFQSFFNLFLVQNSN</sequence>
<gene>
    <name evidence="1" type="ORF">SLEP1_g37489</name>
</gene>
<comment type="caution">
    <text evidence="1">The sequence shown here is derived from an EMBL/GenBank/DDBJ whole genome shotgun (WGS) entry which is preliminary data.</text>
</comment>
<proteinExistence type="predicted"/>
<dbReference type="Proteomes" id="UP001054252">
    <property type="component" value="Unassembled WGS sequence"/>
</dbReference>
<evidence type="ECO:0000313" key="1">
    <source>
        <dbReference type="EMBL" id="GKV28430.1"/>
    </source>
</evidence>
<organism evidence="1 2">
    <name type="scientific">Rubroshorea leprosula</name>
    <dbReference type="NCBI Taxonomy" id="152421"/>
    <lineage>
        <taxon>Eukaryota</taxon>
        <taxon>Viridiplantae</taxon>
        <taxon>Streptophyta</taxon>
        <taxon>Embryophyta</taxon>
        <taxon>Tracheophyta</taxon>
        <taxon>Spermatophyta</taxon>
        <taxon>Magnoliopsida</taxon>
        <taxon>eudicotyledons</taxon>
        <taxon>Gunneridae</taxon>
        <taxon>Pentapetalae</taxon>
        <taxon>rosids</taxon>
        <taxon>malvids</taxon>
        <taxon>Malvales</taxon>
        <taxon>Dipterocarpaceae</taxon>
        <taxon>Rubroshorea</taxon>
    </lineage>
</organism>
<evidence type="ECO:0000313" key="2">
    <source>
        <dbReference type="Proteomes" id="UP001054252"/>
    </source>
</evidence>
<dbReference type="AlphaFoldDB" id="A0AAV5KVD0"/>
<protein>
    <submittedName>
        <fullName evidence="1">Uncharacterized protein</fullName>
    </submittedName>
</protein>